<evidence type="ECO:0000313" key="4">
    <source>
        <dbReference type="EMBL" id="KAF7988443.1"/>
    </source>
</evidence>
<evidence type="ECO:0000313" key="5">
    <source>
        <dbReference type="Proteomes" id="UP000639338"/>
    </source>
</evidence>
<dbReference type="AlphaFoldDB" id="A0A835CNT1"/>
<feature type="signal peptide" evidence="3">
    <location>
        <begin position="1"/>
        <end position="22"/>
    </location>
</feature>
<protein>
    <recommendedName>
        <fullName evidence="6">Cuticular protein</fullName>
    </recommendedName>
</protein>
<keyword evidence="1" id="KW-0193">Cuticle</keyword>
<accession>A0A835CNT1</accession>
<feature type="compositionally biased region" description="Gly residues" evidence="2">
    <location>
        <begin position="170"/>
        <end position="197"/>
    </location>
</feature>
<comment type="caution">
    <text evidence="4">The sequence shown here is derived from an EMBL/GenBank/DDBJ whole genome shotgun (WGS) entry which is preliminary data.</text>
</comment>
<evidence type="ECO:0000256" key="2">
    <source>
        <dbReference type="SAM" id="MobiDB-lite"/>
    </source>
</evidence>
<dbReference type="PROSITE" id="PS51155">
    <property type="entry name" value="CHIT_BIND_RR_2"/>
    <property type="match status" value="1"/>
</dbReference>
<keyword evidence="3" id="KW-0732">Signal</keyword>
<dbReference type="GO" id="GO:0042302">
    <property type="term" value="F:structural constituent of cuticle"/>
    <property type="evidence" value="ECO:0007669"/>
    <property type="project" value="UniProtKB-UniRule"/>
</dbReference>
<organism evidence="4 5">
    <name type="scientific">Aphidius gifuensis</name>
    <name type="common">Parasitoid wasp</name>
    <dbReference type="NCBI Taxonomy" id="684658"/>
    <lineage>
        <taxon>Eukaryota</taxon>
        <taxon>Metazoa</taxon>
        <taxon>Ecdysozoa</taxon>
        <taxon>Arthropoda</taxon>
        <taxon>Hexapoda</taxon>
        <taxon>Insecta</taxon>
        <taxon>Pterygota</taxon>
        <taxon>Neoptera</taxon>
        <taxon>Endopterygota</taxon>
        <taxon>Hymenoptera</taxon>
        <taxon>Apocrita</taxon>
        <taxon>Ichneumonoidea</taxon>
        <taxon>Braconidae</taxon>
        <taxon>Aphidiinae</taxon>
        <taxon>Aphidius</taxon>
    </lineage>
</organism>
<dbReference type="InterPro" id="IPR000618">
    <property type="entry name" value="Insect_cuticle"/>
</dbReference>
<keyword evidence="5" id="KW-1185">Reference proteome</keyword>
<feature type="compositionally biased region" description="Basic and acidic residues" evidence="2">
    <location>
        <begin position="85"/>
        <end position="105"/>
    </location>
</feature>
<sequence length="218" mass="21538">MDNRKIATSSLVLFFLLNICYGDKLTVGQRAPLDALSSGGLLLAAPLVGNGAADVGRRSDVGRSGGAPKPPPPPKQNNPTPQVQPKEDGVTREETEELKEIDGHLVRVVKGSLGYDSPEGLPVSIKYTADENGNRASFTIGKPGGGGGPKAGGASGSGGGGKSTSNGGKNNNGGGGGGGGGTGGTGGGGKKTGGSGNGPSTYLPPKMMKVDNKYLPPS</sequence>
<dbReference type="Proteomes" id="UP000639338">
    <property type="component" value="Unassembled WGS sequence"/>
</dbReference>
<feature type="region of interest" description="Disordered" evidence="2">
    <location>
        <begin position="54"/>
        <end position="218"/>
    </location>
</feature>
<feature type="chain" id="PRO_5032669372" description="Cuticular protein" evidence="3">
    <location>
        <begin position="23"/>
        <end position="218"/>
    </location>
</feature>
<gene>
    <name evidence="4" type="ORF">HCN44_001016</name>
</gene>
<dbReference type="OrthoDB" id="6629557at2759"/>
<evidence type="ECO:0000256" key="1">
    <source>
        <dbReference type="PROSITE-ProRule" id="PRU00497"/>
    </source>
</evidence>
<feature type="compositionally biased region" description="Gly residues" evidence="2">
    <location>
        <begin position="142"/>
        <end position="162"/>
    </location>
</feature>
<proteinExistence type="predicted"/>
<evidence type="ECO:0008006" key="6">
    <source>
        <dbReference type="Google" id="ProtNLM"/>
    </source>
</evidence>
<dbReference type="EMBL" id="JACMRX010000005">
    <property type="protein sequence ID" value="KAF7988443.1"/>
    <property type="molecule type" value="Genomic_DNA"/>
</dbReference>
<name>A0A835CNT1_APHGI</name>
<evidence type="ECO:0000256" key="3">
    <source>
        <dbReference type="SAM" id="SignalP"/>
    </source>
</evidence>
<dbReference type="Pfam" id="PF00379">
    <property type="entry name" value="Chitin_bind_4"/>
    <property type="match status" value="1"/>
</dbReference>
<reference evidence="4 5" key="1">
    <citation type="submission" date="2020-08" db="EMBL/GenBank/DDBJ databases">
        <title>Aphidius gifuensis genome sequencing and assembly.</title>
        <authorList>
            <person name="Du Z."/>
        </authorList>
    </citation>
    <scope>NUCLEOTIDE SEQUENCE [LARGE SCALE GENOMIC DNA]</scope>
    <source>
        <strain evidence="4">YNYX2018</strain>
        <tissue evidence="4">Adults</tissue>
    </source>
</reference>